<keyword evidence="1" id="KW-0812">Transmembrane</keyword>
<evidence type="ECO:0000313" key="2">
    <source>
        <dbReference type="EMBL" id="QHT90390.1"/>
    </source>
</evidence>
<name>A0A6C0ICR2_9ZZZZ</name>
<evidence type="ECO:0000256" key="1">
    <source>
        <dbReference type="SAM" id="Phobius"/>
    </source>
</evidence>
<sequence>MLREVIFFVGVGLVSSQLPTDMAIMFMGFAFMCHAIYNNRDAPFGDYGSGI</sequence>
<proteinExistence type="predicted"/>
<keyword evidence="1" id="KW-1133">Transmembrane helix</keyword>
<feature type="transmembrane region" description="Helical" evidence="1">
    <location>
        <begin position="6"/>
        <end position="31"/>
    </location>
</feature>
<keyword evidence="1" id="KW-0472">Membrane</keyword>
<dbReference type="AlphaFoldDB" id="A0A6C0ICR2"/>
<organism evidence="2">
    <name type="scientific">viral metagenome</name>
    <dbReference type="NCBI Taxonomy" id="1070528"/>
    <lineage>
        <taxon>unclassified sequences</taxon>
        <taxon>metagenomes</taxon>
        <taxon>organismal metagenomes</taxon>
    </lineage>
</organism>
<accession>A0A6C0ICR2</accession>
<reference evidence="2" key="1">
    <citation type="journal article" date="2020" name="Nature">
        <title>Giant virus diversity and host interactions through global metagenomics.</title>
        <authorList>
            <person name="Schulz F."/>
            <person name="Roux S."/>
            <person name="Paez-Espino D."/>
            <person name="Jungbluth S."/>
            <person name="Walsh D.A."/>
            <person name="Denef V.J."/>
            <person name="McMahon K.D."/>
            <person name="Konstantinidis K.T."/>
            <person name="Eloe-Fadrosh E.A."/>
            <person name="Kyrpides N.C."/>
            <person name="Woyke T."/>
        </authorList>
    </citation>
    <scope>NUCLEOTIDE SEQUENCE</scope>
    <source>
        <strain evidence="2">GVMAG-M-3300023184-68</strain>
    </source>
</reference>
<dbReference type="EMBL" id="MN740153">
    <property type="protein sequence ID" value="QHT90390.1"/>
    <property type="molecule type" value="Genomic_DNA"/>
</dbReference>
<protein>
    <submittedName>
        <fullName evidence="2">Uncharacterized protein</fullName>
    </submittedName>
</protein>